<dbReference type="PANTHER" id="PTHR11328">
    <property type="entry name" value="MAJOR FACILITATOR SUPERFAMILY DOMAIN-CONTAINING PROTEIN"/>
    <property type="match status" value="1"/>
</dbReference>
<proteinExistence type="predicted"/>
<dbReference type="InterPro" id="IPR036259">
    <property type="entry name" value="MFS_trans_sf"/>
</dbReference>
<dbReference type="Pfam" id="PF13347">
    <property type="entry name" value="MFS_2"/>
    <property type="match status" value="1"/>
</dbReference>
<keyword evidence="1" id="KW-1133">Transmembrane helix</keyword>
<name>A0A9D1HG34_9FIRM</name>
<dbReference type="PANTHER" id="PTHR11328:SF24">
    <property type="entry name" value="MAJOR FACILITATOR SUPERFAMILY (MFS) PROFILE DOMAIN-CONTAINING PROTEIN"/>
    <property type="match status" value="1"/>
</dbReference>
<gene>
    <name evidence="2" type="ORF">IAB63_05150</name>
</gene>
<dbReference type="GO" id="GO:0005886">
    <property type="term" value="C:plasma membrane"/>
    <property type="evidence" value="ECO:0007669"/>
    <property type="project" value="TreeGrafter"/>
</dbReference>
<comment type="caution">
    <text evidence="2">The sequence shown here is derived from an EMBL/GenBank/DDBJ whole genome shotgun (WGS) entry which is preliminary data.</text>
</comment>
<feature type="transmembrane region" description="Helical" evidence="1">
    <location>
        <begin position="32"/>
        <end position="52"/>
    </location>
</feature>
<dbReference type="Gene3D" id="1.20.1250.20">
    <property type="entry name" value="MFS general substrate transporter like domains"/>
    <property type="match status" value="1"/>
</dbReference>
<feature type="transmembrane region" description="Helical" evidence="1">
    <location>
        <begin position="5"/>
        <end position="26"/>
    </location>
</feature>
<protein>
    <submittedName>
        <fullName evidence="2">MFS transporter</fullName>
    </submittedName>
</protein>
<dbReference type="GO" id="GO:0015293">
    <property type="term" value="F:symporter activity"/>
    <property type="evidence" value="ECO:0007669"/>
    <property type="project" value="InterPro"/>
</dbReference>
<feature type="transmembrane region" description="Helical" evidence="1">
    <location>
        <begin position="119"/>
        <end position="139"/>
    </location>
</feature>
<evidence type="ECO:0000313" key="2">
    <source>
        <dbReference type="EMBL" id="HIU02621.1"/>
    </source>
</evidence>
<feature type="transmembrane region" description="Helical" evidence="1">
    <location>
        <begin position="146"/>
        <end position="166"/>
    </location>
</feature>
<keyword evidence="1" id="KW-0472">Membrane</keyword>
<dbReference type="SUPFAM" id="SSF103473">
    <property type="entry name" value="MFS general substrate transporter"/>
    <property type="match status" value="1"/>
</dbReference>
<evidence type="ECO:0000256" key="1">
    <source>
        <dbReference type="SAM" id="Phobius"/>
    </source>
</evidence>
<feature type="transmembrane region" description="Helical" evidence="1">
    <location>
        <begin position="82"/>
        <end position="107"/>
    </location>
</feature>
<dbReference type="Proteomes" id="UP000824164">
    <property type="component" value="Unassembled WGS sequence"/>
</dbReference>
<feature type="transmembrane region" description="Helical" evidence="1">
    <location>
        <begin position="257"/>
        <end position="280"/>
    </location>
</feature>
<reference evidence="2" key="1">
    <citation type="submission" date="2020-10" db="EMBL/GenBank/DDBJ databases">
        <authorList>
            <person name="Gilroy R."/>
        </authorList>
    </citation>
    <scope>NUCLEOTIDE SEQUENCE</scope>
    <source>
        <strain evidence="2">CHK187-14744</strain>
    </source>
</reference>
<sequence>MGLCIYYCIVYFLFVAFSSILEVPYGSLTTRLTRSCLAVALLSVTMILITAFGTKERVRPIEEENKITVWESLKAAFKNPPLMFAIAMYTLTITGFEVSNFMLMYFLNYGLHVNGDVTFVMIAYFGISFCTLPLWNTLAQKLNKTLAYAIALGGLIAVRVLMLFLPDGVNAIYIWLFMGASGFFFSGAQTLPWAIVPDSLEYDEYKTGHRHEGVFYALMATIRGAMVSIMLPCMLLIMENFGFVSGAATQPESASMAIRLIYTLVPILLFAATIILTRIYPLPKERFEQIKAELEKRKEVQD</sequence>
<dbReference type="GO" id="GO:0008643">
    <property type="term" value="P:carbohydrate transport"/>
    <property type="evidence" value="ECO:0007669"/>
    <property type="project" value="InterPro"/>
</dbReference>
<feature type="transmembrane region" description="Helical" evidence="1">
    <location>
        <begin position="215"/>
        <end position="237"/>
    </location>
</feature>
<accession>A0A9D1HG34</accession>
<keyword evidence="1" id="KW-0812">Transmembrane</keyword>
<evidence type="ECO:0000313" key="3">
    <source>
        <dbReference type="Proteomes" id="UP000824164"/>
    </source>
</evidence>
<feature type="transmembrane region" description="Helical" evidence="1">
    <location>
        <begin position="172"/>
        <end position="195"/>
    </location>
</feature>
<dbReference type="EMBL" id="DVLT01000036">
    <property type="protein sequence ID" value="HIU02621.1"/>
    <property type="molecule type" value="Genomic_DNA"/>
</dbReference>
<reference evidence="2" key="2">
    <citation type="journal article" date="2021" name="PeerJ">
        <title>Extensive microbial diversity within the chicken gut microbiome revealed by metagenomics and culture.</title>
        <authorList>
            <person name="Gilroy R."/>
            <person name="Ravi A."/>
            <person name="Getino M."/>
            <person name="Pursley I."/>
            <person name="Horton D.L."/>
            <person name="Alikhan N.F."/>
            <person name="Baker D."/>
            <person name="Gharbi K."/>
            <person name="Hall N."/>
            <person name="Watson M."/>
            <person name="Adriaenssens E.M."/>
            <person name="Foster-Nyarko E."/>
            <person name="Jarju S."/>
            <person name="Secka A."/>
            <person name="Antonio M."/>
            <person name="Oren A."/>
            <person name="Chaudhuri R.R."/>
            <person name="La Ragione R."/>
            <person name="Hildebrand F."/>
            <person name="Pallen M.J."/>
        </authorList>
    </citation>
    <scope>NUCLEOTIDE SEQUENCE</scope>
    <source>
        <strain evidence="2">CHK187-14744</strain>
    </source>
</reference>
<dbReference type="AlphaFoldDB" id="A0A9D1HG34"/>
<dbReference type="InterPro" id="IPR039672">
    <property type="entry name" value="MFS_2"/>
</dbReference>
<organism evidence="2 3">
    <name type="scientific">Candidatus Onthocola gallistercoris</name>
    <dbReference type="NCBI Taxonomy" id="2840876"/>
    <lineage>
        <taxon>Bacteria</taxon>
        <taxon>Bacillati</taxon>
        <taxon>Bacillota</taxon>
        <taxon>Bacilli</taxon>
        <taxon>Candidatus Onthocola</taxon>
    </lineage>
</organism>